<proteinExistence type="predicted"/>
<reference evidence="1 2" key="1">
    <citation type="submission" date="2017-06" db="EMBL/GenBank/DDBJ databases">
        <authorList>
            <person name="Kim H.J."/>
            <person name="Triplett B.A."/>
        </authorList>
    </citation>
    <scope>NUCLEOTIDE SEQUENCE [LARGE SCALE GENOMIC DNA]</scope>
    <source>
        <strain evidence="1 2">DSM 13116</strain>
    </source>
</reference>
<sequence>MTRTMRLRLQHLLNPLHLYCRLVEAGVARSLARRMSRAYERALYRRLLT</sequence>
<evidence type="ECO:0000313" key="1">
    <source>
        <dbReference type="EMBL" id="SNR75654.1"/>
    </source>
</evidence>
<dbReference type="RefSeq" id="WP_179216888.1">
    <property type="nucleotide sequence ID" value="NZ_FZOC01000002.1"/>
</dbReference>
<evidence type="ECO:0000313" key="2">
    <source>
        <dbReference type="Proteomes" id="UP000198324"/>
    </source>
</evidence>
<keyword evidence="2" id="KW-1185">Reference proteome</keyword>
<dbReference type="EMBL" id="FZOC01000002">
    <property type="protein sequence ID" value="SNR75654.1"/>
    <property type="molecule type" value="Genomic_DNA"/>
</dbReference>
<dbReference type="Proteomes" id="UP000198324">
    <property type="component" value="Unassembled WGS sequence"/>
</dbReference>
<organism evidence="1 2">
    <name type="scientific">Humidesulfovibrio mexicanus</name>
    <dbReference type="NCBI Taxonomy" id="147047"/>
    <lineage>
        <taxon>Bacteria</taxon>
        <taxon>Pseudomonadati</taxon>
        <taxon>Thermodesulfobacteriota</taxon>
        <taxon>Desulfovibrionia</taxon>
        <taxon>Desulfovibrionales</taxon>
        <taxon>Desulfovibrionaceae</taxon>
        <taxon>Humidesulfovibrio</taxon>
    </lineage>
</organism>
<gene>
    <name evidence="1" type="ORF">SAMN04488503_1063</name>
</gene>
<accession>A0A238YYB2</accession>
<protein>
    <submittedName>
        <fullName evidence="1">Uncharacterized protein</fullName>
    </submittedName>
</protein>
<dbReference type="AlphaFoldDB" id="A0A238YYB2"/>
<name>A0A238YYB2_9BACT</name>